<gene>
    <name evidence="2" type="ORF">COT44_02550</name>
</gene>
<dbReference type="AlphaFoldDB" id="A0A2M6XD10"/>
<evidence type="ECO:0000313" key="3">
    <source>
        <dbReference type="Proteomes" id="UP000228996"/>
    </source>
</evidence>
<dbReference type="GO" id="GO:0006313">
    <property type="term" value="P:DNA transposition"/>
    <property type="evidence" value="ECO:0007669"/>
    <property type="project" value="InterPro"/>
</dbReference>
<dbReference type="GO" id="GO:0004803">
    <property type="term" value="F:transposase activity"/>
    <property type="evidence" value="ECO:0007669"/>
    <property type="project" value="InterPro"/>
</dbReference>
<dbReference type="Gene3D" id="3.30.70.1290">
    <property type="entry name" value="Transposase IS200-like"/>
    <property type="match status" value="1"/>
</dbReference>
<dbReference type="PANTHER" id="PTHR34322">
    <property type="entry name" value="TRANSPOSASE, Y1_TNP DOMAIN-CONTAINING"/>
    <property type="match status" value="1"/>
</dbReference>
<name>A0A2M6XD10_9BACT</name>
<accession>A0A2M6XD10</accession>
<evidence type="ECO:0000259" key="1">
    <source>
        <dbReference type="SMART" id="SM01321"/>
    </source>
</evidence>
<protein>
    <recommendedName>
        <fullName evidence="1">Transposase IS200-like domain-containing protein</fullName>
    </recommendedName>
</protein>
<dbReference type="Proteomes" id="UP000228996">
    <property type="component" value="Unassembled WGS sequence"/>
</dbReference>
<comment type="caution">
    <text evidence="2">The sequence shown here is derived from an EMBL/GenBank/DDBJ whole genome shotgun (WGS) entry which is preliminary data.</text>
</comment>
<dbReference type="PANTHER" id="PTHR34322:SF2">
    <property type="entry name" value="TRANSPOSASE IS200-LIKE DOMAIN-CONTAINING PROTEIN"/>
    <property type="match status" value="1"/>
</dbReference>
<proteinExistence type="predicted"/>
<sequence>MPYRFTPLVTGQFYHIFNRGIARQPVFLDKYDYQRMIDTLWFYHFAESSVKFSRYLTLPYKQKTSLINTLALSKDIVSINTHALMPNHFHLLLSQEKDGGISKFIKKVIDSYTRFFNTKYERNGAIFQGQFKAKLIESDEQLLHLSRYIHLNPYTSHIVNRLEDIINYPWSSMSEYMNIREGISNPKYILSNFGSKEKYLEFVNDQKNYQRILGDIKHLTFE</sequence>
<dbReference type="SMART" id="SM01321">
    <property type="entry name" value="Y1_Tnp"/>
    <property type="match status" value="1"/>
</dbReference>
<feature type="domain" description="Transposase IS200-like" evidence="1">
    <location>
        <begin position="9"/>
        <end position="152"/>
    </location>
</feature>
<dbReference type="InterPro" id="IPR036515">
    <property type="entry name" value="Transposase_17_sf"/>
</dbReference>
<dbReference type="EMBL" id="PEYO01000014">
    <property type="protein sequence ID" value="PIU03563.1"/>
    <property type="molecule type" value="Genomic_DNA"/>
</dbReference>
<reference evidence="3" key="1">
    <citation type="submission" date="2017-09" db="EMBL/GenBank/DDBJ databases">
        <title>Depth-based differentiation of microbial function through sediment-hosted aquifers and enrichment of novel symbionts in the deep terrestrial subsurface.</title>
        <authorList>
            <person name="Probst A.J."/>
            <person name="Ladd B."/>
            <person name="Jarett J.K."/>
            <person name="Geller-Mcgrath D.E."/>
            <person name="Sieber C.M.K."/>
            <person name="Emerson J.B."/>
            <person name="Anantharaman K."/>
            <person name="Thomas B.C."/>
            <person name="Malmstrom R."/>
            <person name="Stieglmeier M."/>
            <person name="Klingl A."/>
            <person name="Woyke T."/>
            <person name="Ryan C.M."/>
            <person name="Banfield J.F."/>
        </authorList>
    </citation>
    <scope>NUCLEOTIDE SEQUENCE [LARGE SCALE GENOMIC DNA]</scope>
</reference>
<organism evidence="2 3">
    <name type="scientific">Candidatus Shapirobacteria bacterium CG08_land_8_20_14_0_20_39_18</name>
    <dbReference type="NCBI Taxonomy" id="1974883"/>
    <lineage>
        <taxon>Bacteria</taxon>
        <taxon>Candidatus Shapironibacteriota</taxon>
    </lineage>
</organism>
<dbReference type="SUPFAM" id="SSF143422">
    <property type="entry name" value="Transposase IS200-like"/>
    <property type="match status" value="1"/>
</dbReference>
<dbReference type="GO" id="GO:0003677">
    <property type="term" value="F:DNA binding"/>
    <property type="evidence" value="ECO:0007669"/>
    <property type="project" value="InterPro"/>
</dbReference>
<dbReference type="InterPro" id="IPR002686">
    <property type="entry name" value="Transposase_17"/>
</dbReference>
<dbReference type="Pfam" id="PF01797">
    <property type="entry name" value="Y1_Tnp"/>
    <property type="match status" value="1"/>
</dbReference>
<evidence type="ECO:0000313" key="2">
    <source>
        <dbReference type="EMBL" id="PIU03563.1"/>
    </source>
</evidence>